<evidence type="ECO:0000313" key="3">
    <source>
        <dbReference type="Proteomes" id="UP000195975"/>
    </source>
</evidence>
<name>A0A9Q5SUD5_9BACT</name>
<evidence type="ECO:0008006" key="4">
    <source>
        <dbReference type="Google" id="ProtNLM"/>
    </source>
</evidence>
<dbReference type="GeneID" id="93409323"/>
<gene>
    <name evidence="2" type="ORF">B5F96_00255</name>
</gene>
<proteinExistence type="predicted"/>
<dbReference type="Proteomes" id="UP000195975">
    <property type="component" value="Unassembled WGS sequence"/>
</dbReference>
<dbReference type="InterPro" id="IPR035093">
    <property type="entry name" value="RelE/ParE_toxin_dom_sf"/>
</dbReference>
<comment type="caution">
    <text evidence="2">The sequence shown here is derived from an EMBL/GenBank/DDBJ whole genome shotgun (WGS) entry which is preliminary data.</text>
</comment>
<evidence type="ECO:0000256" key="1">
    <source>
        <dbReference type="ARBA" id="ARBA00022649"/>
    </source>
</evidence>
<organism evidence="2 3">
    <name type="scientific">Parabacteroides johnsonii</name>
    <dbReference type="NCBI Taxonomy" id="387661"/>
    <lineage>
        <taxon>Bacteria</taxon>
        <taxon>Pseudomonadati</taxon>
        <taxon>Bacteroidota</taxon>
        <taxon>Bacteroidia</taxon>
        <taxon>Bacteroidales</taxon>
        <taxon>Tannerellaceae</taxon>
        <taxon>Parabacteroides</taxon>
    </lineage>
</organism>
<keyword evidence="1" id="KW-1277">Toxin-antitoxin system</keyword>
<accession>A0A9Q5SUD5</accession>
<dbReference type="InterPro" id="IPR007712">
    <property type="entry name" value="RelE/ParE_toxin"/>
</dbReference>
<dbReference type="AlphaFoldDB" id="A0A9Q5SUD5"/>
<evidence type="ECO:0000313" key="2">
    <source>
        <dbReference type="EMBL" id="OUO07141.1"/>
    </source>
</evidence>
<dbReference type="RefSeq" id="WP_008146084.1">
    <property type="nucleotide sequence ID" value="NZ_CAJLBM010000031.1"/>
</dbReference>
<reference evidence="3" key="1">
    <citation type="submission" date="2017-04" db="EMBL/GenBank/DDBJ databases">
        <title>Function of individual gut microbiota members based on whole genome sequencing of pure cultures obtained from chicken caecum.</title>
        <authorList>
            <person name="Medvecky M."/>
            <person name="Cejkova D."/>
            <person name="Polansky O."/>
            <person name="Karasova D."/>
            <person name="Kubasova T."/>
            <person name="Cizek A."/>
            <person name="Rychlik I."/>
        </authorList>
    </citation>
    <scope>NUCLEOTIDE SEQUENCE [LARGE SCALE GENOMIC DNA]</scope>
    <source>
        <strain evidence="3">An42</strain>
    </source>
</reference>
<dbReference type="Pfam" id="PF05016">
    <property type="entry name" value="ParE_toxin"/>
    <property type="match status" value="1"/>
</dbReference>
<dbReference type="EMBL" id="NFIJ01000001">
    <property type="protein sequence ID" value="OUO07141.1"/>
    <property type="molecule type" value="Genomic_DNA"/>
</dbReference>
<sequence length="108" mass="12998">MNLKLHWSTKAIQDLDKIYSFYSKGNEKAAVDLYNAILDAIELLCSFPEMAPIELSLEKCSRQYRGLMVRRNFKIIYYIRNRTIYLVAVWDCRQSIKKLWKRFKLFNH</sequence>
<dbReference type="SUPFAM" id="SSF143011">
    <property type="entry name" value="RelE-like"/>
    <property type="match status" value="1"/>
</dbReference>
<protein>
    <recommendedName>
        <fullName evidence="4">Plasmid stabilization protein</fullName>
    </recommendedName>
</protein>
<dbReference type="Gene3D" id="3.30.2310.20">
    <property type="entry name" value="RelE-like"/>
    <property type="match status" value="1"/>
</dbReference>